<organism evidence="8 9">
    <name type="scientific">Dendrobium chrysotoxum</name>
    <name type="common">Orchid</name>
    <dbReference type="NCBI Taxonomy" id="161865"/>
    <lineage>
        <taxon>Eukaryota</taxon>
        <taxon>Viridiplantae</taxon>
        <taxon>Streptophyta</taxon>
        <taxon>Embryophyta</taxon>
        <taxon>Tracheophyta</taxon>
        <taxon>Spermatophyta</taxon>
        <taxon>Magnoliopsida</taxon>
        <taxon>Liliopsida</taxon>
        <taxon>Asparagales</taxon>
        <taxon>Orchidaceae</taxon>
        <taxon>Epidendroideae</taxon>
        <taxon>Malaxideae</taxon>
        <taxon>Dendrobiinae</taxon>
        <taxon>Dendrobium</taxon>
    </lineage>
</organism>
<comment type="subcellular location">
    <subcellularLocation>
        <location evidence="1">Nucleus</location>
    </subcellularLocation>
</comment>
<dbReference type="CDD" id="cd06899">
    <property type="entry name" value="lectin_legume_LecRK_Arcelin_ConA"/>
    <property type="match status" value="1"/>
</dbReference>
<keyword evidence="3" id="KW-0430">Lectin</keyword>
<dbReference type="Proteomes" id="UP000775213">
    <property type="component" value="Unassembled WGS sequence"/>
</dbReference>
<proteinExistence type="predicted"/>
<dbReference type="GO" id="GO:0008270">
    <property type="term" value="F:zinc ion binding"/>
    <property type="evidence" value="ECO:0007669"/>
    <property type="project" value="UniProtKB-KW"/>
</dbReference>
<accession>A0AAV7HEU1</accession>
<name>A0AAV7HEU1_DENCH</name>
<dbReference type="InterPro" id="IPR013083">
    <property type="entry name" value="Znf_RING/FYVE/PHD"/>
</dbReference>
<evidence type="ECO:0000256" key="4">
    <source>
        <dbReference type="ARBA" id="ARBA00022771"/>
    </source>
</evidence>
<keyword evidence="5" id="KW-0862">Zinc</keyword>
<evidence type="ECO:0000256" key="3">
    <source>
        <dbReference type="ARBA" id="ARBA00022734"/>
    </source>
</evidence>
<evidence type="ECO:0000256" key="1">
    <source>
        <dbReference type="ARBA" id="ARBA00004123"/>
    </source>
</evidence>
<keyword evidence="4" id="KW-0863">Zinc-finger</keyword>
<dbReference type="SUPFAM" id="SSF49899">
    <property type="entry name" value="Concanavalin A-like lectins/glucanases"/>
    <property type="match status" value="1"/>
</dbReference>
<keyword evidence="9" id="KW-1185">Reference proteome</keyword>
<dbReference type="EMBL" id="JAGFBR010000006">
    <property type="protein sequence ID" value="KAH0466103.1"/>
    <property type="molecule type" value="Genomic_DNA"/>
</dbReference>
<dbReference type="InterPro" id="IPR032308">
    <property type="entry name" value="TDBD"/>
</dbReference>
<evidence type="ECO:0000313" key="8">
    <source>
        <dbReference type="EMBL" id="KAH0466103.1"/>
    </source>
</evidence>
<dbReference type="InterPro" id="IPR001220">
    <property type="entry name" value="Legume_lectin_dom"/>
</dbReference>
<evidence type="ECO:0000256" key="6">
    <source>
        <dbReference type="ARBA" id="ARBA00023242"/>
    </source>
</evidence>
<keyword evidence="6" id="KW-0539">Nucleus</keyword>
<dbReference type="InterPro" id="IPR011011">
    <property type="entry name" value="Znf_FYVE_PHD"/>
</dbReference>
<dbReference type="GO" id="GO:0005634">
    <property type="term" value="C:nucleus"/>
    <property type="evidence" value="ECO:0007669"/>
    <property type="project" value="UniProtKB-SubCell"/>
</dbReference>
<dbReference type="Gene3D" id="3.30.40.10">
    <property type="entry name" value="Zinc/RING finger domain, C3HC4 (zinc finger)"/>
    <property type="match status" value="1"/>
</dbReference>
<dbReference type="AlphaFoldDB" id="A0AAV7HEU1"/>
<evidence type="ECO:0000259" key="7">
    <source>
        <dbReference type="SMART" id="SM00249"/>
    </source>
</evidence>
<dbReference type="SUPFAM" id="SSF57903">
    <property type="entry name" value="FYVE/PHD zinc finger"/>
    <property type="match status" value="1"/>
</dbReference>
<feature type="domain" description="Zinc finger PHD-type" evidence="7">
    <location>
        <begin position="130"/>
        <end position="191"/>
    </location>
</feature>
<dbReference type="GO" id="GO:0045944">
    <property type="term" value="P:positive regulation of transcription by RNA polymerase II"/>
    <property type="evidence" value="ECO:0007669"/>
    <property type="project" value="TreeGrafter"/>
</dbReference>
<evidence type="ECO:0000256" key="5">
    <source>
        <dbReference type="ARBA" id="ARBA00022833"/>
    </source>
</evidence>
<dbReference type="Gene3D" id="2.60.120.200">
    <property type="match status" value="1"/>
</dbReference>
<gene>
    <name evidence="8" type="ORF">IEQ34_006206</name>
</gene>
<dbReference type="CDD" id="cd15489">
    <property type="entry name" value="PHD_SF"/>
    <property type="match status" value="1"/>
</dbReference>
<dbReference type="SMART" id="SM00249">
    <property type="entry name" value="PHD"/>
    <property type="match status" value="1"/>
</dbReference>
<dbReference type="GO" id="GO:0000977">
    <property type="term" value="F:RNA polymerase II transcription regulatory region sequence-specific DNA binding"/>
    <property type="evidence" value="ECO:0007669"/>
    <property type="project" value="TreeGrafter"/>
</dbReference>
<dbReference type="GO" id="GO:0003682">
    <property type="term" value="F:chromatin binding"/>
    <property type="evidence" value="ECO:0007669"/>
    <property type="project" value="TreeGrafter"/>
</dbReference>
<dbReference type="PANTHER" id="PTHR47025">
    <property type="entry name" value="AUTOIMMUNE REGULATOR"/>
    <property type="match status" value="1"/>
</dbReference>
<dbReference type="PANTHER" id="PTHR47025:SF2">
    <property type="entry name" value="AUTOIMMUNE REGULATOR"/>
    <property type="match status" value="1"/>
</dbReference>
<protein>
    <recommendedName>
        <fullName evidence="7">Zinc finger PHD-type domain-containing protein</fullName>
    </recommendedName>
</protein>
<dbReference type="GO" id="GO:0030246">
    <property type="term" value="F:carbohydrate binding"/>
    <property type="evidence" value="ECO:0007669"/>
    <property type="project" value="UniProtKB-KW"/>
</dbReference>
<dbReference type="Pfam" id="PF00139">
    <property type="entry name" value="Lectin_legB"/>
    <property type="match status" value="1"/>
</dbReference>
<comment type="caution">
    <text evidence="8">The sequence shown here is derived from an EMBL/GenBank/DDBJ whole genome shotgun (WGS) entry which is preliminary data.</text>
</comment>
<dbReference type="InterPro" id="IPR013320">
    <property type="entry name" value="ConA-like_dom_sf"/>
</dbReference>
<dbReference type="GO" id="GO:0042393">
    <property type="term" value="F:histone binding"/>
    <property type="evidence" value="ECO:0007669"/>
    <property type="project" value="TreeGrafter"/>
</dbReference>
<evidence type="ECO:0000313" key="9">
    <source>
        <dbReference type="Proteomes" id="UP000775213"/>
    </source>
</evidence>
<dbReference type="Pfam" id="PF16135">
    <property type="entry name" value="TDBD"/>
    <property type="match status" value="1"/>
</dbReference>
<dbReference type="InterPro" id="IPR001965">
    <property type="entry name" value="Znf_PHD"/>
</dbReference>
<evidence type="ECO:0000256" key="2">
    <source>
        <dbReference type="ARBA" id="ARBA00022723"/>
    </source>
</evidence>
<reference evidence="8 9" key="1">
    <citation type="journal article" date="2021" name="Hortic Res">
        <title>Chromosome-scale assembly of the Dendrobium chrysotoxum genome enhances the understanding of orchid evolution.</title>
        <authorList>
            <person name="Zhang Y."/>
            <person name="Zhang G.Q."/>
            <person name="Zhang D."/>
            <person name="Liu X.D."/>
            <person name="Xu X.Y."/>
            <person name="Sun W.H."/>
            <person name="Yu X."/>
            <person name="Zhu X."/>
            <person name="Wang Z.W."/>
            <person name="Zhao X."/>
            <person name="Zhong W.Y."/>
            <person name="Chen H."/>
            <person name="Yin W.L."/>
            <person name="Huang T."/>
            <person name="Niu S.C."/>
            <person name="Liu Z.J."/>
        </authorList>
    </citation>
    <scope>NUCLEOTIDE SEQUENCE [LARGE SCALE GENOMIC DNA]</scope>
    <source>
        <strain evidence="8">Lindl</strain>
    </source>
</reference>
<keyword evidence="2" id="KW-0479">Metal-binding</keyword>
<sequence length="556" mass="61593">MMESNRPIYYSHGKEILEGYKFGKNILCRCCNSMLSASKFEAHAGHEKRRKPYHSIYTSYGKSLHQIAMFLLLDDLSNKDMSMTNKAGGKSAFTLRCHNAHNAGGQSSNTCSPFGFQLGRIFQAPCNLGSCIICRGGDATLNFGNICDNTMLFCGQCGRMFHVGCLRLHGICDIKARPSPPDTWLCGNKCIKIHADLLSFVQDGPMSIPESLLTSMHSSVGSIVRTHTQIDVHWQLLSGRFQGDKRYHDVLSTMVNGEKGVAEFFGGMFCDVVAVKSKIVSATLLRMFGNHVAKIPLAATANERRGQGFFKILFSKIEEMLSFLKVENLILPADDHSLSMWAKKIEYSSFSTSFVFAIVPHYTEINSEGLTFAISPTPNLYSTLPSKFLGLFNLSSNGQATNHIVVVELDTIEKEFDDINDNHVGINLNSLTSIVAAPASYAKSSSLFRNLSLISGQMIRVWAEYDAKKMEFNVTLAPLNILKPVLPLLSYTINLSSVLLSKMYVGFSSSTSVATGSHYILRWSFCLNGREAELLAFKLLAARNETTWRNETDSCI</sequence>